<organism evidence="1 2">
    <name type="scientific">[Candida] jaroonii</name>
    <dbReference type="NCBI Taxonomy" id="467808"/>
    <lineage>
        <taxon>Eukaryota</taxon>
        <taxon>Fungi</taxon>
        <taxon>Dikarya</taxon>
        <taxon>Ascomycota</taxon>
        <taxon>Saccharomycotina</taxon>
        <taxon>Pichiomycetes</taxon>
        <taxon>Debaryomycetaceae</taxon>
        <taxon>Yamadazyma</taxon>
    </lineage>
</organism>
<evidence type="ECO:0000313" key="2">
    <source>
        <dbReference type="Proteomes" id="UP001152531"/>
    </source>
</evidence>
<name>A0ACA9Y903_9ASCO</name>
<protein>
    <submittedName>
        <fullName evidence="1">Target of rapamycin complex 2 subunit Avo2p</fullName>
    </submittedName>
</protein>
<keyword evidence="2" id="KW-1185">Reference proteome</keyword>
<evidence type="ECO:0000313" key="1">
    <source>
        <dbReference type="EMBL" id="CAH6721509.1"/>
    </source>
</evidence>
<comment type="caution">
    <text evidence="1">The sequence shown here is derived from an EMBL/GenBank/DDBJ whole genome shotgun (WGS) entry which is preliminary data.</text>
</comment>
<sequence length="446" mass="50627">MLEPSERLRSAIVEGNLSITKRLLFRFPELWLNIDNKNGWNNLHYSSYNGNYLICFHLISFINQFKDENEDLNNILNNRLDMLTFDKLSPLHLTIMNEHLQTLHYLLTEFPGNYWINHQGGELLQTPLHFCCRFGFIEGLKLLLEKGADHNILDKNKNNLLHISFEFGQFECIKVFINFLYQKENGAKLIKSFENSKNERGWLPIELSKNFKLTKLYKSFKSTLLSLSNSSSSIVDENINIPAYSNSSSLFNNDDEFSISSNSPNKILASPIMSVNEFKRAHSQSLPTQIEPPIIRQRANTSIERPPITPTLPVTPVLKKTSSLKSLTISPSIRLNTENDHIDLDSTSSSTTTTTNSSPIKAQFPMIKTKSFKLVETPESPSSIAAKIAFSSSRKNSDSKSLANSINSKSRSNSDSKSERDLKESKNSSPKKHKNSINSISFSRIR</sequence>
<accession>A0ACA9Y903</accession>
<dbReference type="EMBL" id="CALSDN010000006">
    <property type="protein sequence ID" value="CAH6721509.1"/>
    <property type="molecule type" value="Genomic_DNA"/>
</dbReference>
<reference evidence="1" key="1">
    <citation type="submission" date="2022-06" db="EMBL/GenBank/DDBJ databases">
        <authorList>
            <person name="Legras J.-L."/>
            <person name="Devillers H."/>
            <person name="Grondin C."/>
        </authorList>
    </citation>
    <scope>NUCLEOTIDE SEQUENCE</scope>
    <source>
        <strain evidence="1">CLIB 1444</strain>
    </source>
</reference>
<gene>
    <name evidence="1" type="ORF">CLIB1444_06S03818</name>
</gene>
<dbReference type="Proteomes" id="UP001152531">
    <property type="component" value="Unassembled WGS sequence"/>
</dbReference>
<proteinExistence type="predicted"/>